<feature type="compositionally biased region" description="Low complexity" evidence="2">
    <location>
        <begin position="813"/>
        <end position="836"/>
    </location>
</feature>
<feature type="region of interest" description="Disordered" evidence="2">
    <location>
        <begin position="667"/>
        <end position="688"/>
    </location>
</feature>
<gene>
    <name evidence="4" type="ORF">ECPE_LOCUS6412</name>
</gene>
<sequence length="890" mass="97508">MCIARRVPRPDIKKVSTSSPDLVSPDVVPKSDKDRKSTNRFHDDDEEVSVNSIKNHVFLGNGYIPETARARPVHSSRTRVVAAPLSKSDSPAVSRFRVQNGLMRPSPSPVNVRTDIPLGKLRKNNNVLREARSTNSVDRRQTTRNTHANTQVGAIKEFEPVPAESHCPIPDEKADLTTTKHSYTPECAVSAWLLQCNNASVILDENDGDADGVVVVKEMAEDDSGILVPDSTDLEVKPTEPILSGDPLSMESSNQWNALFSRPVPNKLAHSGNFEFDRQQSERVREMFEEIDRMLFDATGTKSPTPSIHPSGRKPRHADRWNVTAVIFTNFISSCEFKPCLFDAFIQFKYLTYYTEGSHNVKYPTNFESSSNEFNFDLSHLKGECLDWLSRFPHLRICGEQIVPTRDSGFQFYTSPHERIKGDANTLSSKCVSPTESKTPRATDNGEAEKGEVFTPKNSSLVSRLNTCNLQDPGQEEEEIFAIHGEYEEVIAIDMDTVSHPSAKDVRKPQHRRTKRTARTDPDPVDSPMASIALPNRKTQLPLKLVQLLNKEINRDLIGWLRTLILADKSAARTNDLMATLNTPISNPNWSSHFSRLSPQSTLYPMAVVTSRPLSGVHSKIVPNSSRKSIPSTLQTNNDSIAGFNSSTPSVVGVAAGFHPIGRLAPLDRVRTPSGSRTTSHADENIVPGLDMTSHSSIHWNKNPFGSSVHTTVPTQTYPSQHATVLTAPQQSTFGSSNATSIPVDHMPSRGSCTLPPLGTGSVTLGMAHGSTGSSVPNVPSLPNPSKGSAISTRLGPVSVQSIPHAPPPPPSQSASTSQQVFTPHAPTPSHSHAPALRGTSANLVTQQINNSGLLLLNRGQKSWNRKARTTRVKPLTKLIERICFAAVIR</sequence>
<reference evidence="4 5" key="2">
    <citation type="submission" date="2018-11" db="EMBL/GenBank/DDBJ databases">
        <authorList>
            <consortium name="Pathogen Informatics"/>
        </authorList>
    </citation>
    <scope>NUCLEOTIDE SEQUENCE [LARGE SCALE GENOMIC DNA]</scope>
    <source>
        <strain evidence="4 5">Egypt</strain>
    </source>
</reference>
<feature type="region of interest" description="Disordered" evidence="2">
    <location>
        <begin position="501"/>
        <end position="532"/>
    </location>
</feature>
<dbReference type="AlphaFoldDB" id="A0A183AHH7"/>
<proteinExistence type="inferred from homology"/>
<feature type="compositionally biased region" description="Polar residues" evidence="2">
    <location>
        <begin position="427"/>
        <end position="442"/>
    </location>
</feature>
<feature type="region of interest" description="Disordered" evidence="2">
    <location>
        <begin position="764"/>
        <end position="836"/>
    </location>
</feature>
<dbReference type="EMBL" id="UZAN01043413">
    <property type="protein sequence ID" value="VDP78312.1"/>
    <property type="molecule type" value="Genomic_DNA"/>
</dbReference>
<comment type="similarity">
    <text evidence="1">Belongs to the FAM149 family.</text>
</comment>
<dbReference type="InterPro" id="IPR022194">
    <property type="entry name" value="DUF3719"/>
</dbReference>
<accession>A0A183AHH7</accession>
<feature type="region of interest" description="Disordered" evidence="2">
    <location>
        <begin position="7"/>
        <end position="46"/>
    </location>
</feature>
<feature type="region of interest" description="Disordered" evidence="2">
    <location>
        <begin position="427"/>
        <end position="451"/>
    </location>
</feature>
<dbReference type="Proteomes" id="UP000272942">
    <property type="component" value="Unassembled WGS sequence"/>
</dbReference>
<dbReference type="WBParaSite" id="ECPE_0000642501-mRNA-1">
    <property type="protein sequence ID" value="ECPE_0000642501-mRNA-1"/>
    <property type="gene ID" value="ECPE_0000642501"/>
</dbReference>
<feature type="compositionally biased region" description="Low complexity" evidence="2">
    <location>
        <begin position="774"/>
        <end position="786"/>
    </location>
</feature>
<evidence type="ECO:0000256" key="2">
    <source>
        <dbReference type="SAM" id="MobiDB-lite"/>
    </source>
</evidence>
<dbReference type="PANTHER" id="PTHR31997">
    <property type="entry name" value="AGAP003710-PA"/>
    <property type="match status" value="1"/>
</dbReference>
<feature type="compositionally biased region" description="Basic and acidic residues" evidence="2">
    <location>
        <begin position="29"/>
        <end position="43"/>
    </location>
</feature>
<dbReference type="Pfam" id="PF12516">
    <property type="entry name" value="DUF3719"/>
    <property type="match status" value="1"/>
</dbReference>
<evidence type="ECO:0000313" key="4">
    <source>
        <dbReference type="EMBL" id="VDP78312.1"/>
    </source>
</evidence>
<evidence type="ECO:0000313" key="5">
    <source>
        <dbReference type="Proteomes" id="UP000272942"/>
    </source>
</evidence>
<keyword evidence="5" id="KW-1185">Reference proteome</keyword>
<evidence type="ECO:0000259" key="3">
    <source>
        <dbReference type="Pfam" id="PF12516"/>
    </source>
</evidence>
<reference evidence="6" key="1">
    <citation type="submission" date="2016-06" db="UniProtKB">
        <authorList>
            <consortium name="WormBaseParasite"/>
        </authorList>
    </citation>
    <scope>IDENTIFICATION</scope>
</reference>
<feature type="domain" description="DUF3719" evidence="3">
    <location>
        <begin position="378"/>
        <end position="429"/>
    </location>
</feature>
<name>A0A183AHH7_9TREM</name>
<dbReference type="PANTHER" id="PTHR31997:SF1">
    <property type="entry name" value="AGAP003710-PA"/>
    <property type="match status" value="1"/>
</dbReference>
<dbReference type="InterPro" id="IPR039630">
    <property type="entry name" value="FAM149"/>
</dbReference>
<dbReference type="OrthoDB" id="2134133at2759"/>
<evidence type="ECO:0000313" key="6">
    <source>
        <dbReference type="WBParaSite" id="ECPE_0000642501-mRNA-1"/>
    </source>
</evidence>
<evidence type="ECO:0000256" key="1">
    <source>
        <dbReference type="ARBA" id="ARBA00008309"/>
    </source>
</evidence>
<protein>
    <submittedName>
        <fullName evidence="6">DUF3719 domain-containing protein</fullName>
    </submittedName>
</protein>
<organism evidence="6">
    <name type="scientific">Echinostoma caproni</name>
    <dbReference type="NCBI Taxonomy" id="27848"/>
    <lineage>
        <taxon>Eukaryota</taxon>
        <taxon>Metazoa</taxon>
        <taxon>Spiralia</taxon>
        <taxon>Lophotrochozoa</taxon>
        <taxon>Platyhelminthes</taxon>
        <taxon>Trematoda</taxon>
        <taxon>Digenea</taxon>
        <taxon>Plagiorchiida</taxon>
        <taxon>Echinostomata</taxon>
        <taxon>Echinostomatoidea</taxon>
        <taxon>Echinostomatidae</taxon>
        <taxon>Echinostoma</taxon>
    </lineage>
</organism>